<dbReference type="EMBL" id="BAABKZ010000002">
    <property type="protein sequence ID" value="GAA5096627.1"/>
    <property type="molecule type" value="Genomic_DNA"/>
</dbReference>
<reference evidence="3" key="1">
    <citation type="journal article" date="2019" name="Int. J. Syst. Evol. Microbiol.">
        <title>The Global Catalogue of Microorganisms (GCM) 10K type strain sequencing project: providing services to taxonomists for standard genome sequencing and annotation.</title>
        <authorList>
            <consortium name="The Broad Institute Genomics Platform"/>
            <consortium name="The Broad Institute Genome Sequencing Center for Infectious Disease"/>
            <person name="Wu L."/>
            <person name="Ma J."/>
        </authorList>
    </citation>
    <scope>NUCLEOTIDE SEQUENCE [LARGE SCALE GENOMIC DNA]</scope>
    <source>
        <strain evidence="3">JCM 18959</strain>
    </source>
</reference>
<organism evidence="2 3">
    <name type="scientific">Microbacterium yannicii</name>
    <dbReference type="NCBI Taxonomy" id="671622"/>
    <lineage>
        <taxon>Bacteria</taxon>
        <taxon>Bacillati</taxon>
        <taxon>Actinomycetota</taxon>
        <taxon>Actinomycetes</taxon>
        <taxon>Micrococcales</taxon>
        <taxon>Microbacteriaceae</taxon>
        <taxon>Microbacterium</taxon>
    </lineage>
</organism>
<dbReference type="RefSeq" id="WP_194413953.1">
    <property type="nucleotide sequence ID" value="NZ_BAABKZ010000002.1"/>
</dbReference>
<sequence>MGPGRLSAPQRARVDAWLPGAELVADLSWNLVETVVLRMRHAGRELIVKAAGDGDHHLGRELAAHAGGFVSVWQQSGSAARLLHADPAARVIVLEWLPGALAYRTPAGVDPEVHRRAGDLLRRFHAQAARPSEGTDAAATARALRWLDSPHAISPAVEARLRLALDALPPVEVDLVPTHGDWQPRNWLVDGDTVRVIDFGRFAFRPAATDFVRLAAQEWRESPDCETAFFEGYGGDPRLGSDVSERGSGRSHWLQLRLREAIGTACWAHQVGDAEFEAQGHRMIAEALAEYEA</sequence>
<keyword evidence="3" id="KW-1185">Reference proteome</keyword>
<dbReference type="Gene3D" id="3.90.1200.10">
    <property type="match status" value="1"/>
</dbReference>
<dbReference type="InterPro" id="IPR002575">
    <property type="entry name" value="Aminoglycoside_PTrfase"/>
</dbReference>
<protein>
    <recommendedName>
        <fullName evidence="1">Aminoglycoside phosphotransferase domain-containing protein</fullName>
    </recommendedName>
</protein>
<proteinExistence type="predicted"/>
<feature type="domain" description="Aminoglycoside phosphotransferase" evidence="1">
    <location>
        <begin position="54"/>
        <end position="237"/>
    </location>
</feature>
<dbReference type="InterPro" id="IPR011009">
    <property type="entry name" value="Kinase-like_dom_sf"/>
</dbReference>
<evidence type="ECO:0000313" key="2">
    <source>
        <dbReference type="EMBL" id="GAA5096627.1"/>
    </source>
</evidence>
<comment type="caution">
    <text evidence="2">The sequence shown here is derived from an EMBL/GenBank/DDBJ whole genome shotgun (WGS) entry which is preliminary data.</text>
</comment>
<dbReference type="Proteomes" id="UP001501407">
    <property type="component" value="Unassembled WGS sequence"/>
</dbReference>
<evidence type="ECO:0000259" key="1">
    <source>
        <dbReference type="Pfam" id="PF01636"/>
    </source>
</evidence>
<name>A0ABP9MJZ0_9MICO</name>
<gene>
    <name evidence="2" type="ORF">GCM10025760_30200</name>
</gene>
<dbReference type="Pfam" id="PF01636">
    <property type="entry name" value="APH"/>
    <property type="match status" value="1"/>
</dbReference>
<accession>A0ABP9MJZ0</accession>
<evidence type="ECO:0000313" key="3">
    <source>
        <dbReference type="Proteomes" id="UP001501407"/>
    </source>
</evidence>
<dbReference type="SUPFAM" id="SSF56112">
    <property type="entry name" value="Protein kinase-like (PK-like)"/>
    <property type="match status" value="1"/>
</dbReference>